<dbReference type="GO" id="GO:0008137">
    <property type="term" value="F:NADH dehydrogenase (ubiquinone) activity"/>
    <property type="evidence" value="ECO:0007669"/>
    <property type="project" value="InterPro"/>
</dbReference>
<dbReference type="Gene3D" id="1.10.645.10">
    <property type="entry name" value="Cytochrome-c3 Hydrogenase, chain B"/>
    <property type="match status" value="1"/>
</dbReference>
<dbReference type="InterPro" id="IPR029014">
    <property type="entry name" value="NiFe-Hase_large"/>
</dbReference>
<dbReference type="AlphaFoldDB" id="A0A7W7XDS1"/>
<dbReference type="Gene3D" id="3.30.460.80">
    <property type="entry name" value="NADH:ubiquinone oxidoreductase, 30kDa subunit"/>
    <property type="match status" value="1"/>
</dbReference>
<dbReference type="InterPro" id="IPR001135">
    <property type="entry name" value="NADH_Q_OxRdtase_suD"/>
</dbReference>
<sequence>MRTLHETAVDELHRQAGGLLGAGHRLALVAAHHDEDHVRVVYLFVAGRPDSRTELHVCLDPVKPEIPSLADVSFPAGRFEREMRDLHGVVPLDHPLPHRLVRHFHWPKGWYPMRPDAGAPPPFAEQEGPYPFLEVEGDGVYEIPVGHALAYCLAVEEATGTHVPAAARRARALLLELERLHNHVADLGMLCNDVGHGILNAHAQRVREQLLRLDAEVTGHRLLRGGVVPGGAVLRALPDTARLTAIGRDIREIAGLALAHSTVRDRFTGTAVLTADAARDLGCLGYVARASGLSGTDARVAHPFAAYDTEVSVPVRDGGDVPARFLVSAEESDVSLALVEHLAEDLGPGTWGGPPAPGQAGGSGVGTVEGWRGTITTRVELGPDGRLARVKPVDPSFYNWPALPLALADTIVPDFPLTNKSFNLSYAGNDL</sequence>
<evidence type="ECO:0000259" key="3">
    <source>
        <dbReference type="Pfam" id="PF00329"/>
    </source>
</evidence>
<keyword evidence="1" id="KW-0560">Oxidoreductase</keyword>
<dbReference type="Pfam" id="PF00346">
    <property type="entry name" value="Complex1_49kDa"/>
    <property type="match status" value="1"/>
</dbReference>
<evidence type="ECO:0000256" key="2">
    <source>
        <dbReference type="ARBA" id="ARBA00023027"/>
    </source>
</evidence>
<dbReference type="InterPro" id="IPR037232">
    <property type="entry name" value="NADH_quin_OxRdtase_su_C/D-like"/>
</dbReference>
<dbReference type="GO" id="GO:0016651">
    <property type="term" value="F:oxidoreductase activity, acting on NAD(P)H"/>
    <property type="evidence" value="ECO:0007669"/>
    <property type="project" value="InterPro"/>
</dbReference>
<evidence type="ECO:0000256" key="1">
    <source>
        <dbReference type="ARBA" id="ARBA00023002"/>
    </source>
</evidence>
<dbReference type="SUPFAM" id="SSF56762">
    <property type="entry name" value="HydB/Nqo4-like"/>
    <property type="match status" value="1"/>
</dbReference>
<dbReference type="PANTHER" id="PTHR43485:SF1">
    <property type="entry name" value="FORMATE HYDROGENLYASE SUBUNIT 5-RELATED"/>
    <property type="match status" value="1"/>
</dbReference>
<feature type="domain" description="NADH-quinone oxidoreductase subunit D" evidence="4">
    <location>
        <begin position="193"/>
        <end position="349"/>
    </location>
</feature>
<dbReference type="Pfam" id="PF00329">
    <property type="entry name" value="Complex1_30kDa"/>
    <property type="match status" value="1"/>
</dbReference>
<keyword evidence="6" id="KW-1185">Reference proteome</keyword>
<organism evidence="5 6">
    <name type="scientific">Streptomyces nymphaeiformis</name>
    <dbReference type="NCBI Taxonomy" id="2663842"/>
    <lineage>
        <taxon>Bacteria</taxon>
        <taxon>Bacillati</taxon>
        <taxon>Actinomycetota</taxon>
        <taxon>Actinomycetes</taxon>
        <taxon>Kitasatosporales</taxon>
        <taxon>Streptomycetaceae</taxon>
        <taxon>Streptomyces</taxon>
    </lineage>
</organism>
<name>A0A7W7XDS1_9ACTN</name>
<proteinExistence type="predicted"/>
<dbReference type="InterPro" id="IPR001268">
    <property type="entry name" value="NADH_UbQ_OxRdtase_30kDa_su"/>
</dbReference>
<dbReference type="PANTHER" id="PTHR43485">
    <property type="entry name" value="HYDROGENASE-4 COMPONENT G"/>
    <property type="match status" value="1"/>
</dbReference>
<accession>A0A7W7XDS1</accession>
<gene>
    <name evidence="5" type="ORF">GGE06_005431</name>
</gene>
<evidence type="ECO:0000313" key="5">
    <source>
        <dbReference type="EMBL" id="MBB4984485.1"/>
    </source>
</evidence>
<dbReference type="InterPro" id="IPR052197">
    <property type="entry name" value="ComplexI_49kDa-like"/>
</dbReference>
<dbReference type="Proteomes" id="UP000582643">
    <property type="component" value="Unassembled WGS sequence"/>
</dbReference>
<keyword evidence="2" id="KW-0520">NAD</keyword>
<dbReference type="RefSeq" id="WP_184932013.1">
    <property type="nucleotide sequence ID" value="NZ_JACHJY010000008.1"/>
</dbReference>
<dbReference type="EMBL" id="JACHJY010000008">
    <property type="protein sequence ID" value="MBB4984485.1"/>
    <property type="molecule type" value="Genomic_DNA"/>
</dbReference>
<dbReference type="GO" id="GO:0051287">
    <property type="term" value="F:NAD binding"/>
    <property type="evidence" value="ECO:0007669"/>
    <property type="project" value="InterPro"/>
</dbReference>
<evidence type="ECO:0000259" key="4">
    <source>
        <dbReference type="Pfam" id="PF00346"/>
    </source>
</evidence>
<feature type="domain" description="NADH:ubiquinone oxidoreductase 30kDa subunit" evidence="3">
    <location>
        <begin position="26"/>
        <end position="117"/>
    </location>
</feature>
<dbReference type="SUPFAM" id="SSF143243">
    <property type="entry name" value="Nqo5-like"/>
    <property type="match status" value="1"/>
</dbReference>
<reference evidence="5 6" key="1">
    <citation type="submission" date="2020-08" db="EMBL/GenBank/DDBJ databases">
        <title>Genomic Encyclopedia of Type Strains, Phase III (KMG-III): the genomes of soil and plant-associated and newly described type strains.</title>
        <authorList>
            <person name="Whitman W."/>
        </authorList>
    </citation>
    <scope>NUCLEOTIDE SEQUENCE [LARGE SCALE GENOMIC DNA]</scope>
    <source>
        <strain evidence="5 6">SFB5A</strain>
    </source>
</reference>
<comment type="caution">
    <text evidence="5">The sequence shown here is derived from an EMBL/GenBank/DDBJ whole genome shotgun (WGS) entry which is preliminary data.</text>
</comment>
<evidence type="ECO:0000313" key="6">
    <source>
        <dbReference type="Proteomes" id="UP000582643"/>
    </source>
</evidence>
<protein>
    <submittedName>
        <fullName evidence="5">Ni,Fe-hydrogenase III large subunit/Ni,Fe-hydrogenase III component G</fullName>
    </submittedName>
</protein>
<dbReference type="GO" id="GO:0048038">
    <property type="term" value="F:quinone binding"/>
    <property type="evidence" value="ECO:0007669"/>
    <property type="project" value="InterPro"/>
</dbReference>